<reference evidence="11 12" key="1">
    <citation type="submission" date="2021-12" db="EMBL/GenBank/DDBJ databases">
        <title>Discovery of the Pendulisporaceae a myxobacterial family with distinct sporulation behavior and unique specialized metabolism.</title>
        <authorList>
            <person name="Garcia R."/>
            <person name="Popoff A."/>
            <person name="Bader C.D."/>
            <person name="Loehr J."/>
            <person name="Walesch S."/>
            <person name="Walt C."/>
            <person name="Boldt J."/>
            <person name="Bunk B."/>
            <person name="Haeckl F.J.F.P.J."/>
            <person name="Gunesch A.P."/>
            <person name="Birkelbach J."/>
            <person name="Nuebel U."/>
            <person name="Pietschmann T."/>
            <person name="Bach T."/>
            <person name="Mueller R."/>
        </authorList>
    </citation>
    <scope>NUCLEOTIDE SEQUENCE [LARGE SCALE GENOMIC DNA]</scope>
    <source>
        <strain evidence="11 12">MSr12523</strain>
    </source>
</reference>
<evidence type="ECO:0000259" key="9">
    <source>
        <dbReference type="PROSITE" id="PS50110"/>
    </source>
</evidence>
<dbReference type="InterPro" id="IPR011006">
    <property type="entry name" value="CheY-like_superfamily"/>
</dbReference>
<name>A0ABZ2K1D8_9BACT</name>
<keyword evidence="7" id="KW-0175">Coiled coil</keyword>
<dbReference type="PROSITE" id="PS50109">
    <property type="entry name" value="HIS_KIN"/>
    <property type="match status" value="1"/>
</dbReference>
<keyword evidence="3 6" id="KW-0597">Phosphoprotein</keyword>
<accession>A0ABZ2K1D8</accession>
<evidence type="ECO:0000259" key="8">
    <source>
        <dbReference type="PROSITE" id="PS50109"/>
    </source>
</evidence>
<dbReference type="InterPro" id="IPR001789">
    <property type="entry name" value="Sig_transdc_resp-reg_receiver"/>
</dbReference>
<dbReference type="Gene3D" id="3.40.50.2300">
    <property type="match status" value="3"/>
</dbReference>
<dbReference type="CDD" id="cd17574">
    <property type="entry name" value="REC_OmpR"/>
    <property type="match status" value="1"/>
</dbReference>
<dbReference type="Proteomes" id="UP001379533">
    <property type="component" value="Chromosome"/>
</dbReference>
<dbReference type="SUPFAM" id="SSF47384">
    <property type="entry name" value="Homodimeric domain of signal transducing histidine kinase"/>
    <property type="match status" value="1"/>
</dbReference>
<evidence type="ECO:0000256" key="1">
    <source>
        <dbReference type="ARBA" id="ARBA00000085"/>
    </source>
</evidence>
<evidence type="ECO:0000313" key="12">
    <source>
        <dbReference type="Proteomes" id="UP001379533"/>
    </source>
</evidence>
<dbReference type="Pfam" id="PF08448">
    <property type="entry name" value="PAS_4"/>
    <property type="match status" value="1"/>
</dbReference>
<dbReference type="RefSeq" id="WP_394841617.1">
    <property type="nucleotide sequence ID" value="NZ_CP089982.1"/>
</dbReference>
<dbReference type="SMART" id="SM00388">
    <property type="entry name" value="HisKA"/>
    <property type="match status" value="1"/>
</dbReference>
<dbReference type="SMART" id="SM00448">
    <property type="entry name" value="REC"/>
    <property type="match status" value="3"/>
</dbReference>
<dbReference type="SMART" id="SM00387">
    <property type="entry name" value="HATPase_c"/>
    <property type="match status" value="1"/>
</dbReference>
<dbReference type="NCBIfam" id="TIGR00229">
    <property type="entry name" value="sensory_box"/>
    <property type="match status" value="1"/>
</dbReference>
<dbReference type="Pfam" id="PF00072">
    <property type="entry name" value="Response_reg"/>
    <property type="match status" value="3"/>
</dbReference>
<evidence type="ECO:0000256" key="4">
    <source>
        <dbReference type="ARBA" id="ARBA00022679"/>
    </source>
</evidence>
<dbReference type="SUPFAM" id="SSF55874">
    <property type="entry name" value="ATPase domain of HSP90 chaperone/DNA topoisomerase II/histidine kinase"/>
    <property type="match status" value="1"/>
</dbReference>
<feature type="domain" description="Response regulatory" evidence="9">
    <location>
        <begin position="702"/>
        <end position="817"/>
    </location>
</feature>
<dbReference type="InterPro" id="IPR036097">
    <property type="entry name" value="HisK_dim/P_sf"/>
</dbReference>
<dbReference type="InterPro" id="IPR000014">
    <property type="entry name" value="PAS"/>
</dbReference>
<dbReference type="PROSITE" id="PS50113">
    <property type="entry name" value="PAC"/>
    <property type="match status" value="1"/>
</dbReference>
<feature type="modified residue" description="4-aspartylphosphate" evidence="6">
    <location>
        <position position="878"/>
    </location>
</feature>
<dbReference type="InterPro" id="IPR035965">
    <property type="entry name" value="PAS-like_dom_sf"/>
</dbReference>
<dbReference type="InterPro" id="IPR003594">
    <property type="entry name" value="HATPase_dom"/>
</dbReference>
<dbReference type="PROSITE" id="PS50110">
    <property type="entry name" value="RESPONSE_REGULATORY"/>
    <property type="match status" value="3"/>
</dbReference>
<dbReference type="CDD" id="cd00082">
    <property type="entry name" value="HisKA"/>
    <property type="match status" value="1"/>
</dbReference>
<dbReference type="Gene3D" id="3.30.565.10">
    <property type="entry name" value="Histidine kinase-like ATPase, C-terminal domain"/>
    <property type="match status" value="1"/>
</dbReference>
<dbReference type="Gene3D" id="3.30.450.20">
    <property type="entry name" value="PAS domain"/>
    <property type="match status" value="1"/>
</dbReference>
<dbReference type="InterPro" id="IPR004358">
    <property type="entry name" value="Sig_transdc_His_kin-like_C"/>
</dbReference>
<evidence type="ECO:0000313" key="11">
    <source>
        <dbReference type="EMBL" id="WXA90997.1"/>
    </source>
</evidence>
<evidence type="ECO:0000256" key="3">
    <source>
        <dbReference type="ARBA" id="ARBA00022553"/>
    </source>
</evidence>
<dbReference type="InterPro" id="IPR013656">
    <property type="entry name" value="PAS_4"/>
</dbReference>
<dbReference type="EMBL" id="CP089982">
    <property type="protein sequence ID" value="WXA90997.1"/>
    <property type="molecule type" value="Genomic_DNA"/>
</dbReference>
<dbReference type="Gene3D" id="1.10.287.130">
    <property type="match status" value="1"/>
</dbReference>
<feature type="modified residue" description="4-aspartylphosphate" evidence="6">
    <location>
        <position position="632"/>
    </location>
</feature>
<dbReference type="SUPFAM" id="SSF55785">
    <property type="entry name" value="PYP-like sensor domain (PAS domain)"/>
    <property type="match status" value="1"/>
</dbReference>
<evidence type="ECO:0000259" key="10">
    <source>
        <dbReference type="PROSITE" id="PS50113"/>
    </source>
</evidence>
<keyword evidence="5" id="KW-0418">Kinase</keyword>
<feature type="coiled-coil region" evidence="7">
    <location>
        <begin position="297"/>
        <end position="337"/>
    </location>
</feature>
<protein>
    <recommendedName>
        <fullName evidence="2">histidine kinase</fullName>
        <ecNumber evidence="2">2.7.13.3</ecNumber>
    </recommendedName>
</protein>
<feature type="domain" description="PAC" evidence="10">
    <location>
        <begin position="226"/>
        <end position="278"/>
    </location>
</feature>
<dbReference type="Pfam" id="PF02518">
    <property type="entry name" value="HATPase_c"/>
    <property type="match status" value="1"/>
</dbReference>
<keyword evidence="4" id="KW-0808">Transferase</keyword>
<dbReference type="CDD" id="cd16922">
    <property type="entry name" value="HATPase_EvgS-ArcB-TorS-like"/>
    <property type="match status" value="1"/>
</dbReference>
<dbReference type="InterPro" id="IPR036890">
    <property type="entry name" value="HATPase_C_sf"/>
</dbReference>
<dbReference type="PRINTS" id="PR00344">
    <property type="entry name" value="BCTRLSENSOR"/>
</dbReference>
<feature type="domain" description="Response regulatory" evidence="9">
    <location>
        <begin position="583"/>
        <end position="696"/>
    </location>
</feature>
<organism evidence="11 12">
    <name type="scientific">Pendulispora brunnea</name>
    <dbReference type="NCBI Taxonomy" id="2905690"/>
    <lineage>
        <taxon>Bacteria</taxon>
        <taxon>Pseudomonadati</taxon>
        <taxon>Myxococcota</taxon>
        <taxon>Myxococcia</taxon>
        <taxon>Myxococcales</taxon>
        <taxon>Sorangiineae</taxon>
        <taxon>Pendulisporaceae</taxon>
        <taxon>Pendulispora</taxon>
    </lineage>
</organism>
<dbReference type="SUPFAM" id="SSF52172">
    <property type="entry name" value="CheY-like"/>
    <property type="match status" value="3"/>
</dbReference>
<evidence type="ECO:0000256" key="5">
    <source>
        <dbReference type="ARBA" id="ARBA00022777"/>
    </source>
</evidence>
<feature type="domain" description="Histidine kinase" evidence="8">
    <location>
        <begin position="341"/>
        <end position="559"/>
    </location>
</feature>
<evidence type="ECO:0000256" key="6">
    <source>
        <dbReference type="PROSITE-ProRule" id="PRU00169"/>
    </source>
</evidence>
<keyword evidence="12" id="KW-1185">Reference proteome</keyword>
<dbReference type="EC" id="2.7.13.3" evidence="2"/>
<dbReference type="PANTHER" id="PTHR43047">
    <property type="entry name" value="TWO-COMPONENT HISTIDINE PROTEIN KINASE"/>
    <property type="match status" value="1"/>
</dbReference>
<dbReference type="InterPro" id="IPR000700">
    <property type="entry name" value="PAS-assoc_C"/>
</dbReference>
<feature type="domain" description="Response regulatory" evidence="9">
    <location>
        <begin position="830"/>
        <end position="945"/>
    </location>
</feature>
<dbReference type="Pfam" id="PF00512">
    <property type="entry name" value="HisKA"/>
    <property type="match status" value="1"/>
</dbReference>
<feature type="modified residue" description="4-aspartylphosphate" evidence="6">
    <location>
        <position position="751"/>
    </location>
</feature>
<sequence>MKPAVVSLPRTSPPGSVPRILVALSESETTLALAELERAGFAAETTSVDSLERLEERLSATWDLVLAGTEFFGHSREAVAGFLDKLREASKTLGYDLPVVFVTQQQASDDTLERSALARGAADVIDASRIGRLGAVLTREVERVRRQGALAARAALQEAIIDALPFLVFVKEARDLRQIMANQTFADAFHTTKEWLTGKLDHEIFPPDQVEGFNAMDREVLRTQVMKVFEEVARTDGVNRTYLTRKLAILDDEGNSAYLVGVTEDITERKRTEEALRRTRELSARTLAGYQRRVLQMEIIRQQNEDLERLSADLVKAKRIEEERAREIEAAARLKSEFLANFSHEIRTPLNGILGYCDLLMRGEGSRLTPHGRRDLNVIKTNAKTLLSLINDILDLSKIEAGRIEIVRERVDVTELIEDSAATIKELIRSKDVELVTHVADGAAQAFTDSLKLRQIVLNLLTNAAKFTDTGEIHVSASAAGDDLVVEVEDTGVGIPAEELRNIFEKFRQVDGSSTRRAGGTGLGLAIVRELARVLGGTASVTSAVGRGSKFTVILPGAIDAGRTSVPENKAEPRGPVSVDGCTVLVVDDDPLVQTLVRGELETAGFQAIIVGDGVQALHQARARRPNVILLDLHLPKLHGWDVLTELKSDPSLSSIPVVIVSVEEQRARGFSMGACEYLVKPVETDQLVETVRRVMAPGGGDVLIVDDDAATRELVTRVLQGHGFPTADARDGSEALVRMKVSPPSLLILDLVMPKVDGFEVLRRMRSEGTIVPVVVLTGKDLSKVEEQELSEAFARIVRKGGLAMADLVAEARRLVVEQRVQQKERLPRILYVEDSPQNRDIVRRYLEPEFNVFEAEDGEHGLERAQRDAPDLVLMDLSLPRIDGWEATRRIKSDPRLRHLPVIALTARAGTEDRERADSAGCVDYLTKPVERETLIAAIRKHLRGQAGNG</sequence>
<dbReference type="InterPro" id="IPR005467">
    <property type="entry name" value="His_kinase_dom"/>
</dbReference>
<proteinExistence type="predicted"/>
<evidence type="ECO:0000256" key="2">
    <source>
        <dbReference type="ARBA" id="ARBA00012438"/>
    </source>
</evidence>
<comment type="catalytic activity">
    <reaction evidence="1">
        <text>ATP + protein L-histidine = ADP + protein N-phospho-L-histidine.</text>
        <dbReference type="EC" id="2.7.13.3"/>
    </reaction>
</comment>
<evidence type="ECO:0000256" key="7">
    <source>
        <dbReference type="SAM" id="Coils"/>
    </source>
</evidence>
<gene>
    <name evidence="11" type="ORF">LZC95_31655</name>
</gene>
<dbReference type="PANTHER" id="PTHR43047:SF72">
    <property type="entry name" value="OSMOSENSING HISTIDINE PROTEIN KINASE SLN1"/>
    <property type="match status" value="1"/>
</dbReference>
<dbReference type="InterPro" id="IPR003661">
    <property type="entry name" value="HisK_dim/P_dom"/>
</dbReference>